<gene>
    <name evidence="1" type="ORF">Egran_05878</name>
</gene>
<sequence>MLEERADSQTDYES</sequence>
<accession>A0A232LQI1</accession>
<dbReference type="Proteomes" id="UP000243515">
    <property type="component" value="Unassembled WGS sequence"/>
</dbReference>
<proteinExistence type="predicted"/>
<organism evidence="1 2">
    <name type="scientific">Elaphomyces granulatus</name>
    <dbReference type="NCBI Taxonomy" id="519963"/>
    <lineage>
        <taxon>Eukaryota</taxon>
        <taxon>Fungi</taxon>
        <taxon>Dikarya</taxon>
        <taxon>Ascomycota</taxon>
        <taxon>Pezizomycotina</taxon>
        <taxon>Eurotiomycetes</taxon>
        <taxon>Eurotiomycetidae</taxon>
        <taxon>Eurotiales</taxon>
        <taxon>Elaphomycetaceae</taxon>
        <taxon>Elaphomyces</taxon>
    </lineage>
</organism>
<comment type="caution">
    <text evidence="1">The sequence shown here is derived from an EMBL/GenBank/DDBJ whole genome shotgun (WGS) entry which is preliminary data.</text>
</comment>
<evidence type="ECO:0000313" key="2">
    <source>
        <dbReference type="Proteomes" id="UP000243515"/>
    </source>
</evidence>
<dbReference type="EMBL" id="NPHW01005851">
    <property type="protein sequence ID" value="OXV06354.1"/>
    <property type="molecule type" value="Genomic_DNA"/>
</dbReference>
<name>A0A232LQI1_9EURO</name>
<keyword evidence="2" id="KW-1185">Reference proteome</keyword>
<evidence type="ECO:0000313" key="1">
    <source>
        <dbReference type="EMBL" id="OXV06354.1"/>
    </source>
</evidence>
<reference evidence="1 2" key="1">
    <citation type="journal article" date="2015" name="Environ. Microbiol.">
        <title>Metagenome sequence of Elaphomyces granulatus from sporocarp tissue reveals Ascomycota ectomycorrhizal fingerprints of genome expansion and a Proteobacteria-rich microbiome.</title>
        <authorList>
            <person name="Quandt C.A."/>
            <person name="Kohler A."/>
            <person name="Hesse C.N."/>
            <person name="Sharpton T.J."/>
            <person name="Martin F."/>
            <person name="Spatafora J.W."/>
        </authorList>
    </citation>
    <scope>NUCLEOTIDE SEQUENCE [LARGE SCALE GENOMIC DNA]</scope>
    <source>
        <strain evidence="1 2">OSC145934</strain>
    </source>
</reference>
<protein>
    <submittedName>
        <fullName evidence="1">Uncharacterized protein</fullName>
    </submittedName>
</protein>